<feature type="compositionally biased region" description="Polar residues" evidence="1">
    <location>
        <begin position="11"/>
        <end position="20"/>
    </location>
</feature>
<keyword evidence="2" id="KW-0472">Membrane</keyword>
<keyword evidence="2" id="KW-1133">Transmembrane helix</keyword>
<protein>
    <recommendedName>
        <fullName evidence="5">Mannosyl-glycoprotein endo-beta-N-acetylglucosamidase-like domain-containing protein</fullName>
    </recommendedName>
</protein>
<dbReference type="RefSeq" id="WP_161982060.1">
    <property type="nucleotide sequence ID" value="NZ_BIFT01000001.1"/>
</dbReference>
<organism evidence="3 4">
    <name type="scientific">Dictyobacter alpinus</name>
    <dbReference type="NCBI Taxonomy" id="2014873"/>
    <lineage>
        <taxon>Bacteria</taxon>
        <taxon>Bacillati</taxon>
        <taxon>Chloroflexota</taxon>
        <taxon>Ktedonobacteria</taxon>
        <taxon>Ktedonobacterales</taxon>
        <taxon>Dictyobacteraceae</taxon>
        <taxon>Dictyobacter</taxon>
    </lineage>
</organism>
<proteinExistence type="predicted"/>
<evidence type="ECO:0008006" key="5">
    <source>
        <dbReference type="Google" id="ProtNLM"/>
    </source>
</evidence>
<accession>A0A402B589</accession>
<dbReference type="AlphaFoldDB" id="A0A402B589"/>
<evidence type="ECO:0000256" key="2">
    <source>
        <dbReference type="SAM" id="Phobius"/>
    </source>
</evidence>
<reference evidence="4" key="1">
    <citation type="submission" date="2018-12" db="EMBL/GenBank/DDBJ databases">
        <title>Tengunoibacter tsumagoiensis gen. nov., sp. nov., Dictyobacter kobayashii sp. nov., D. alpinus sp. nov., and D. joshuensis sp. nov. and description of Dictyobacteraceae fam. nov. within the order Ktedonobacterales isolated from Tengu-no-mugimeshi.</title>
        <authorList>
            <person name="Wang C.M."/>
            <person name="Zheng Y."/>
            <person name="Sakai Y."/>
            <person name="Toyoda A."/>
            <person name="Minakuchi Y."/>
            <person name="Abe K."/>
            <person name="Yokota A."/>
            <person name="Yabe S."/>
        </authorList>
    </citation>
    <scope>NUCLEOTIDE SEQUENCE [LARGE SCALE GENOMIC DNA]</scope>
    <source>
        <strain evidence="4">Uno16</strain>
    </source>
</reference>
<comment type="caution">
    <text evidence="3">The sequence shown here is derived from an EMBL/GenBank/DDBJ whole genome shotgun (WGS) entry which is preliminary data.</text>
</comment>
<evidence type="ECO:0000313" key="3">
    <source>
        <dbReference type="EMBL" id="GCE26502.1"/>
    </source>
</evidence>
<keyword evidence="2" id="KW-0812">Transmembrane</keyword>
<feature type="transmembrane region" description="Helical" evidence="2">
    <location>
        <begin position="159"/>
        <end position="182"/>
    </location>
</feature>
<name>A0A402B589_9CHLR</name>
<evidence type="ECO:0000256" key="1">
    <source>
        <dbReference type="SAM" id="MobiDB-lite"/>
    </source>
</evidence>
<sequence>MASGNYAKKSVSPTTTQTRSAIPARATRDLSAAPDGEGNEPLTEETFTFTRESASVRPPTRTENVSNRTGKTATTRITNGGKAGTTRMLSTDKRAAEATRVLTRDLRETNSTQVLENLRTDHNTRVLPNTKLARAVDIDRALMHDTPAIKQLEKHKSWLHPWLICFTFAIISLLVLVTAGILQRENTVNFNFGVGQTYSIQVGGSQAKDWQKTQPEPIKKTIKPATGPYAVMGKPTVSADFINKVLSNAGSPAAGKGQVFYDLGVQYGIDPVFALAFFQHESTFGTRGEARKTLSIGNLRCIQNHECVDKNASGDGYAQMDSWDDGIKTWYSLIRNFYVIDMHKDTIEKIIPTYAPSSDNNNEAAYISSLKYSIDRWRAGVI</sequence>
<feature type="region of interest" description="Disordered" evidence="1">
    <location>
        <begin position="1"/>
        <end position="88"/>
    </location>
</feature>
<dbReference type="Proteomes" id="UP000287171">
    <property type="component" value="Unassembled WGS sequence"/>
</dbReference>
<evidence type="ECO:0000313" key="4">
    <source>
        <dbReference type="Proteomes" id="UP000287171"/>
    </source>
</evidence>
<feature type="compositionally biased region" description="Polar residues" evidence="1">
    <location>
        <begin position="61"/>
        <end position="78"/>
    </location>
</feature>
<dbReference type="EMBL" id="BIFT01000001">
    <property type="protein sequence ID" value="GCE26502.1"/>
    <property type="molecule type" value="Genomic_DNA"/>
</dbReference>
<keyword evidence="4" id="KW-1185">Reference proteome</keyword>
<gene>
    <name evidence="3" type="ORF">KDA_19860</name>
</gene>